<keyword evidence="3" id="KW-0732">Signal</keyword>
<dbReference type="RefSeq" id="WP_067755700.1">
    <property type="nucleotide sequence ID" value="NZ_CP015772.1"/>
</dbReference>
<name>A0A1A9I1L9_9BACT</name>
<dbReference type="EMBL" id="CP015772">
    <property type="protein sequence ID" value="ANH81423.1"/>
    <property type="molecule type" value="Genomic_DNA"/>
</dbReference>
<protein>
    <recommendedName>
        <fullName evidence="10">Carbohydrate-binding protein SusD</fullName>
    </recommendedName>
</protein>
<proteinExistence type="inferred from homology"/>
<dbReference type="Proteomes" id="UP000077667">
    <property type="component" value="Chromosome"/>
</dbReference>
<accession>A0A1A9I1L9</accession>
<dbReference type="PROSITE" id="PS51257">
    <property type="entry name" value="PROKAR_LIPOPROTEIN"/>
    <property type="match status" value="1"/>
</dbReference>
<keyword evidence="9" id="KW-1185">Reference proteome</keyword>
<reference evidence="8 9" key="1">
    <citation type="submission" date="2016-05" db="EMBL/GenBank/DDBJ databases">
        <title>Niabella ginsenosidivorans BS26 whole genome sequencing.</title>
        <authorList>
            <person name="Im W.T."/>
            <person name="Siddiqi M.Z."/>
        </authorList>
    </citation>
    <scope>NUCLEOTIDE SEQUENCE [LARGE SCALE GENOMIC DNA]</scope>
    <source>
        <strain evidence="8 9">BS26</strain>
    </source>
</reference>
<organism evidence="8 9">
    <name type="scientific">Niabella ginsenosidivorans</name>
    <dbReference type="NCBI Taxonomy" id="1176587"/>
    <lineage>
        <taxon>Bacteria</taxon>
        <taxon>Pseudomonadati</taxon>
        <taxon>Bacteroidota</taxon>
        <taxon>Chitinophagia</taxon>
        <taxon>Chitinophagales</taxon>
        <taxon>Chitinophagaceae</taxon>
        <taxon>Niabella</taxon>
    </lineage>
</organism>
<dbReference type="STRING" id="1176587.A8C56_10900"/>
<dbReference type="KEGG" id="nia:A8C56_10900"/>
<dbReference type="AlphaFoldDB" id="A0A1A9I1L9"/>
<keyword evidence="4" id="KW-0472">Membrane</keyword>
<gene>
    <name evidence="8" type="ORF">A8C56_10900</name>
</gene>
<dbReference type="InterPro" id="IPR012944">
    <property type="entry name" value="SusD_RagB_dom"/>
</dbReference>
<dbReference type="Pfam" id="PF07980">
    <property type="entry name" value="SusD_RagB"/>
    <property type="match status" value="1"/>
</dbReference>
<evidence type="ECO:0000259" key="7">
    <source>
        <dbReference type="Pfam" id="PF14322"/>
    </source>
</evidence>
<dbReference type="InterPro" id="IPR011990">
    <property type="entry name" value="TPR-like_helical_dom_sf"/>
</dbReference>
<sequence>MMRKIYLLLIAATVVMQSCKQDLDVPPMNIISDADVFGNASGITSYMARIYSEVPMEDFKWSPATGFKSFFYGSPAAITGEAISRDQQNATETFGYWADAYSLIRECNYFLETLPSYAANFSPDAVNNWLGEARFIRAFTYFALVKRYGGVPVVDKVLTKPGQSIDDITANIEEYKIPRSSEQAVYDFIAADLDFAYANLPETNSKGRANRYAAAALKSRAMLFAGCIARYNNITLNDGSVRVCGIPADKAGSYFKASYEAANLLNGKFSLYKTGWSATDKNAQAANFAALFLDAASTENIFIRQYKYPDAVHWYDANQIPRQLWNGGYSAETNPTLDFVELFEGLPSNADGTFKTTDANGHYLLYANTMEPFAAAEPRLKGTVILPGDLFKGQSIELRRGIYTGPAEGGINRLLPPNSTAAYPTATLVSSASADQTPYTLPDGTKMNPAGASGFFTNISGVAGCISGFTVKKYLDPNKPTAEVTTNRSEQSWIEIRYAEVLLNRAEAAYELFRLGEGGNYLDQALTDLNMIRERAGATPATVADLTSVNVIRKERRKELAFENKTWWDMKRWRINDQEQNGRTYRILNAIYAANTGKYFFDDRFDERNSRYTFDPRWYYQEIPASVIAKSTNIVQNPGY</sequence>
<evidence type="ECO:0000256" key="1">
    <source>
        <dbReference type="ARBA" id="ARBA00004442"/>
    </source>
</evidence>
<dbReference type="Pfam" id="PF14322">
    <property type="entry name" value="SusD-like_3"/>
    <property type="match status" value="1"/>
</dbReference>
<feature type="domain" description="RagB/SusD" evidence="6">
    <location>
        <begin position="316"/>
        <end position="640"/>
    </location>
</feature>
<dbReference type="InterPro" id="IPR033985">
    <property type="entry name" value="SusD-like_N"/>
</dbReference>
<feature type="domain" description="SusD-like N-terminal" evidence="7">
    <location>
        <begin position="90"/>
        <end position="223"/>
    </location>
</feature>
<evidence type="ECO:0000256" key="2">
    <source>
        <dbReference type="ARBA" id="ARBA00006275"/>
    </source>
</evidence>
<evidence type="ECO:0008006" key="10">
    <source>
        <dbReference type="Google" id="ProtNLM"/>
    </source>
</evidence>
<evidence type="ECO:0000256" key="3">
    <source>
        <dbReference type="ARBA" id="ARBA00022729"/>
    </source>
</evidence>
<evidence type="ECO:0000313" key="9">
    <source>
        <dbReference type="Proteomes" id="UP000077667"/>
    </source>
</evidence>
<comment type="similarity">
    <text evidence="2">Belongs to the SusD family.</text>
</comment>
<dbReference type="GO" id="GO:0009279">
    <property type="term" value="C:cell outer membrane"/>
    <property type="evidence" value="ECO:0007669"/>
    <property type="project" value="UniProtKB-SubCell"/>
</dbReference>
<dbReference type="SUPFAM" id="SSF48452">
    <property type="entry name" value="TPR-like"/>
    <property type="match status" value="1"/>
</dbReference>
<evidence type="ECO:0000259" key="6">
    <source>
        <dbReference type="Pfam" id="PF07980"/>
    </source>
</evidence>
<dbReference type="Gene3D" id="1.25.40.390">
    <property type="match status" value="1"/>
</dbReference>
<evidence type="ECO:0000313" key="8">
    <source>
        <dbReference type="EMBL" id="ANH81423.1"/>
    </source>
</evidence>
<evidence type="ECO:0000256" key="4">
    <source>
        <dbReference type="ARBA" id="ARBA00023136"/>
    </source>
</evidence>
<comment type="subcellular location">
    <subcellularLocation>
        <location evidence="1">Cell outer membrane</location>
    </subcellularLocation>
</comment>
<evidence type="ECO:0000256" key="5">
    <source>
        <dbReference type="ARBA" id="ARBA00023237"/>
    </source>
</evidence>
<keyword evidence="5" id="KW-0998">Cell outer membrane</keyword>